<evidence type="ECO:0000256" key="2">
    <source>
        <dbReference type="ARBA" id="ARBA00022448"/>
    </source>
</evidence>
<gene>
    <name evidence="10" type="ORF">F8M49_18750</name>
</gene>
<comment type="similarity">
    <text evidence="7">Belongs to the binding-protein-dependent transport system permease family.</text>
</comment>
<evidence type="ECO:0000256" key="3">
    <source>
        <dbReference type="ARBA" id="ARBA00022475"/>
    </source>
</evidence>
<feature type="domain" description="ABC transmembrane type-1" evidence="9">
    <location>
        <begin position="84"/>
        <end position="268"/>
    </location>
</feature>
<feature type="transmembrane region" description="Helical" evidence="7">
    <location>
        <begin position="90"/>
        <end position="113"/>
    </location>
</feature>
<feature type="transmembrane region" description="Helical" evidence="7">
    <location>
        <begin position="27"/>
        <end position="50"/>
    </location>
</feature>
<evidence type="ECO:0000256" key="7">
    <source>
        <dbReference type="RuleBase" id="RU363032"/>
    </source>
</evidence>
<dbReference type="PANTHER" id="PTHR30151">
    <property type="entry name" value="ALKANE SULFONATE ABC TRANSPORTER-RELATED, MEMBRANE SUBUNIT"/>
    <property type="match status" value="1"/>
</dbReference>
<evidence type="ECO:0000256" key="4">
    <source>
        <dbReference type="ARBA" id="ARBA00022692"/>
    </source>
</evidence>
<feature type="region of interest" description="Disordered" evidence="8">
    <location>
        <begin position="1"/>
        <end position="24"/>
    </location>
</feature>
<sequence>MSVAQRERANPVAARPHRDSSRTPSAIAPYTPLLLGVAGSLGFLLIWQVFSAIGPVSSHYLPPPTVVLSEFVQNLSDPDFWTAVGYTLRAWLIGLVVSTVAAIAVGVVIGSSAFLRRATHSTIEFLRPIPAVALIPLAALLYGPALSAELLIVVYACFWIVLVQVLYGVADVDKVATDTARTLQMNYWQRVRYLVFPTLLPFLMTGVRLAATVALVLSIGVELIIGTPGLGLDVALAQINDDAPAMFALIVTSGLLGMLVNWLMGMVEHKVLFWHASVRGGVRS</sequence>
<feature type="transmembrane region" description="Helical" evidence="7">
    <location>
        <begin position="193"/>
        <end position="225"/>
    </location>
</feature>
<dbReference type="PROSITE" id="PS50928">
    <property type="entry name" value="ABC_TM1"/>
    <property type="match status" value="1"/>
</dbReference>
<evidence type="ECO:0000256" key="5">
    <source>
        <dbReference type="ARBA" id="ARBA00022989"/>
    </source>
</evidence>
<dbReference type="Proteomes" id="UP001275440">
    <property type="component" value="Unassembled WGS sequence"/>
</dbReference>
<dbReference type="Gene3D" id="1.10.3720.10">
    <property type="entry name" value="MetI-like"/>
    <property type="match status" value="1"/>
</dbReference>
<keyword evidence="6 7" id="KW-0472">Membrane</keyword>
<dbReference type="InterPro" id="IPR000515">
    <property type="entry name" value="MetI-like"/>
</dbReference>
<evidence type="ECO:0000313" key="11">
    <source>
        <dbReference type="Proteomes" id="UP001275440"/>
    </source>
</evidence>
<proteinExistence type="inferred from homology"/>
<keyword evidence="11" id="KW-1185">Reference proteome</keyword>
<feature type="transmembrane region" description="Helical" evidence="7">
    <location>
        <begin position="125"/>
        <end position="144"/>
    </location>
</feature>
<accession>A0ABU3WTG1</accession>
<comment type="subcellular location">
    <subcellularLocation>
        <location evidence="1 7">Cell membrane</location>
        <topology evidence="1 7">Multi-pass membrane protein</topology>
    </subcellularLocation>
</comment>
<keyword evidence="2 7" id="KW-0813">Transport</keyword>
<feature type="transmembrane region" description="Helical" evidence="7">
    <location>
        <begin position="150"/>
        <end position="172"/>
    </location>
</feature>
<keyword evidence="4 7" id="KW-0812">Transmembrane</keyword>
<keyword evidence="3" id="KW-1003">Cell membrane</keyword>
<evidence type="ECO:0000256" key="6">
    <source>
        <dbReference type="ARBA" id="ARBA00023136"/>
    </source>
</evidence>
<evidence type="ECO:0000256" key="1">
    <source>
        <dbReference type="ARBA" id="ARBA00004651"/>
    </source>
</evidence>
<keyword evidence="5 7" id="KW-1133">Transmembrane helix</keyword>
<dbReference type="SUPFAM" id="SSF161098">
    <property type="entry name" value="MetI-like"/>
    <property type="match status" value="1"/>
</dbReference>
<dbReference type="Pfam" id="PF00528">
    <property type="entry name" value="BPD_transp_1"/>
    <property type="match status" value="1"/>
</dbReference>
<organism evidence="10 11">
    <name type="scientific">Rhodococcus zopfii</name>
    <dbReference type="NCBI Taxonomy" id="43772"/>
    <lineage>
        <taxon>Bacteria</taxon>
        <taxon>Bacillati</taxon>
        <taxon>Actinomycetota</taxon>
        <taxon>Actinomycetes</taxon>
        <taxon>Mycobacteriales</taxon>
        <taxon>Nocardiaceae</taxon>
        <taxon>Rhodococcus</taxon>
    </lineage>
</organism>
<name>A0ABU3WTG1_9NOCA</name>
<reference evidence="10 11" key="1">
    <citation type="submission" date="2019-10" db="EMBL/GenBank/DDBJ databases">
        <title>Draft Genome Assembly of Rhodococcus zopfii DSM44189.</title>
        <authorList>
            <person name="Sutton J.M."/>
            <person name="Akob D.M."/>
            <person name="Bushman T.J."/>
        </authorList>
    </citation>
    <scope>NUCLEOTIDE SEQUENCE [LARGE SCALE GENOMIC DNA]</scope>
    <source>
        <strain evidence="10 11">DSM 44189</strain>
    </source>
</reference>
<evidence type="ECO:0000259" key="9">
    <source>
        <dbReference type="PROSITE" id="PS50928"/>
    </source>
</evidence>
<feature type="transmembrane region" description="Helical" evidence="7">
    <location>
        <begin position="245"/>
        <end position="264"/>
    </location>
</feature>
<evidence type="ECO:0000313" key="10">
    <source>
        <dbReference type="EMBL" id="MDV2476854.1"/>
    </source>
</evidence>
<evidence type="ECO:0000256" key="8">
    <source>
        <dbReference type="SAM" id="MobiDB-lite"/>
    </source>
</evidence>
<dbReference type="CDD" id="cd06261">
    <property type="entry name" value="TM_PBP2"/>
    <property type="match status" value="1"/>
</dbReference>
<dbReference type="EMBL" id="WBMO01000001">
    <property type="protein sequence ID" value="MDV2476854.1"/>
    <property type="molecule type" value="Genomic_DNA"/>
</dbReference>
<protein>
    <submittedName>
        <fullName evidence="10">ABC transporter permease</fullName>
    </submittedName>
</protein>
<dbReference type="PANTHER" id="PTHR30151:SF0">
    <property type="entry name" value="ABC TRANSPORTER PERMEASE PROTEIN MJ0413-RELATED"/>
    <property type="match status" value="1"/>
</dbReference>
<comment type="caution">
    <text evidence="10">The sequence shown here is derived from an EMBL/GenBank/DDBJ whole genome shotgun (WGS) entry which is preliminary data.</text>
</comment>
<dbReference type="InterPro" id="IPR035906">
    <property type="entry name" value="MetI-like_sf"/>
</dbReference>